<dbReference type="AlphaFoldDB" id="A0A7W8IMY3"/>
<dbReference type="PANTHER" id="PTHR36842">
    <property type="entry name" value="PROTEIN TOLB HOMOLOG"/>
    <property type="match status" value="1"/>
</dbReference>
<dbReference type="Proteomes" id="UP000568106">
    <property type="component" value="Unassembled WGS sequence"/>
</dbReference>
<accession>A0A7W8IMY3</accession>
<evidence type="ECO:0000313" key="3">
    <source>
        <dbReference type="Proteomes" id="UP000568106"/>
    </source>
</evidence>
<gene>
    <name evidence="2" type="ORF">HDF09_004002</name>
</gene>
<dbReference type="EMBL" id="JACHDY010000007">
    <property type="protein sequence ID" value="MBB5319296.1"/>
    <property type="molecule type" value="Genomic_DNA"/>
</dbReference>
<dbReference type="SUPFAM" id="SSF69304">
    <property type="entry name" value="Tricorn protease N-terminal domain"/>
    <property type="match status" value="1"/>
</dbReference>
<dbReference type="PANTHER" id="PTHR36842:SF1">
    <property type="entry name" value="PROTEIN TOLB"/>
    <property type="match status" value="1"/>
</dbReference>
<sequence>MIFDVQKKTTTTVFTVEGEWHAPNWTADGKYFVCDMGGSIYRIPVSGANMGKPEKIYGDPTKAILTNDHALSWDGKQIAVTGITLPLPKNMRSAADIHNPVMVMNMDGSTAHEVHLGWLHGWSPDGKYLVYTGIVDNNADVYRIDSDGSDELRMTTNKAEDDGPEYSADGKWVYFCSKRSGKWDAWRMPADGAGPDDKLAEKITNGTDTQDWFPHISRDGKWLYTISYPMDHPDHSYIGDGMKIKLLRLKNGVGEKGAELTTVRTFHGGQGAGNTSGWSADSKRFVWTEYEKIPEQAK</sequence>
<evidence type="ECO:0000259" key="1">
    <source>
        <dbReference type="Pfam" id="PF16472"/>
    </source>
</evidence>
<dbReference type="InterPro" id="IPR011042">
    <property type="entry name" value="6-blade_b-propeller_TolB-like"/>
</dbReference>
<name>A0A7W8IMY3_9BACT</name>
<organism evidence="2 3">
    <name type="scientific">Tunturiibacter empetritectus</name>
    <dbReference type="NCBI Taxonomy" id="3069691"/>
    <lineage>
        <taxon>Bacteria</taxon>
        <taxon>Pseudomonadati</taxon>
        <taxon>Acidobacteriota</taxon>
        <taxon>Terriglobia</taxon>
        <taxon>Terriglobales</taxon>
        <taxon>Acidobacteriaceae</taxon>
        <taxon>Tunturiibacter</taxon>
    </lineage>
</organism>
<dbReference type="Pfam" id="PF16472">
    <property type="entry name" value="DUF5050"/>
    <property type="match status" value="1"/>
</dbReference>
<evidence type="ECO:0000313" key="2">
    <source>
        <dbReference type="EMBL" id="MBB5319296.1"/>
    </source>
</evidence>
<keyword evidence="3" id="KW-1185">Reference proteome</keyword>
<feature type="domain" description="Prolow-density lipoprotein receptor-related protein 1-like beta-propeller" evidence="1">
    <location>
        <begin position="56"/>
        <end position="203"/>
    </location>
</feature>
<dbReference type="Gene3D" id="2.120.10.30">
    <property type="entry name" value="TolB, C-terminal domain"/>
    <property type="match status" value="1"/>
</dbReference>
<dbReference type="InterPro" id="IPR032485">
    <property type="entry name" value="LRP1-like_beta_prop"/>
</dbReference>
<proteinExistence type="predicted"/>
<protein>
    <submittedName>
        <fullName evidence="2">Tol biopolymer transport system component</fullName>
    </submittedName>
</protein>
<reference evidence="2" key="1">
    <citation type="submission" date="2020-08" db="EMBL/GenBank/DDBJ databases">
        <title>Genomic Encyclopedia of Type Strains, Phase IV (KMG-V): Genome sequencing to study the core and pangenomes of soil and plant-associated prokaryotes.</title>
        <authorList>
            <person name="Whitman W."/>
        </authorList>
    </citation>
    <scope>NUCLEOTIDE SEQUENCE [LARGE SCALE GENOMIC DNA]</scope>
    <source>
        <strain evidence="2">M8UP27</strain>
    </source>
</reference>
<comment type="caution">
    <text evidence="2">The sequence shown here is derived from an EMBL/GenBank/DDBJ whole genome shotgun (WGS) entry which is preliminary data.</text>
</comment>